<name>A0A1F6P7A1_9BACT</name>
<comment type="caution">
    <text evidence="2">The sequence shown here is derived from an EMBL/GenBank/DDBJ whole genome shotgun (WGS) entry which is preliminary data.</text>
</comment>
<protein>
    <submittedName>
        <fullName evidence="2">Uncharacterized protein</fullName>
    </submittedName>
</protein>
<evidence type="ECO:0000313" key="3">
    <source>
        <dbReference type="Proteomes" id="UP000176634"/>
    </source>
</evidence>
<dbReference type="AlphaFoldDB" id="A0A1F6P7A1"/>
<evidence type="ECO:0000256" key="1">
    <source>
        <dbReference type="SAM" id="MobiDB-lite"/>
    </source>
</evidence>
<evidence type="ECO:0000313" key="2">
    <source>
        <dbReference type="EMBL" id="OGH92045.1"/>
    </source>
</evidence>
<dbReference type="STRING" id="1798705.A2563_00425"/>
<sequence>MSNNRAKKSPPPTPPSSKVAPEFRCEVMGEYFKIGNKFCQLLEAVAAKDNLIDTSTLIKRGRVKGIDASMEMGAANLFHSHLKHIPPEFEGYRIVFPEATTNDGRIKFLQKSDGTWFMFVVPTQTEWQNGDLLARLVDSERKLLVNTAAIMRNV</sequence>
<dbReference type="EMBL" id="MFRA01000008">
    <property type="protein sequence ID" value="OGH92045.1"/>
    <property type="molecule type" value="Genomic_DNA"/>
</dbReference>
<reference evidence="2 3" key="1">
    <citation type="journal article" date="2016" name="Nat. Commun.">
        <title>Thousands of microbial genomes shed light on interconnected biogeochemical processes in an aquifer system.</title>
        <authorList>
            <person name="Anantharaman K."/>
            <person name="Brown C.T."/>
            <person name="Hug L.A."/>
            <person name="Sharon I."/>
            <person name="Castelle C.J."/>
            <person name="Probst A.J."/>
            <person name="Thomas B.C."/>
            <person name="Singh A."/>
            <person name="Wilkins M.J."/>
            <person name="Karaoz U."/>
            <person name="Brodie E.L."/>
            <person name="Williams K.H."/>
            <person name="Hubbard S.S."/>
            <person name="Banfield J.F."/>
        </authorList>
    </citation>
    <scope>NUCLEOTIDE SEQUENCE [LARGE SCALE GENOMIC DNA]</scope>
</reference>
<gene>
    <name evidence="2" type="ORF">A2563_00425</name>
</gene>
<organism evidence="2 3">
    <name type="scientific">Candidatus Magasanikbacteria bacterium RIFOXYD1_FULL_40_23</name>
    <dbReference type="NCBI Taxonomy" id="1798705"/>
    <lineage>
        <taxon>Bacteria</taxon>
        <taxon>Candidatus Magasanikiibacteriota</taxon>
    </lineage>
</organism>
<dbReference type="Proteomes" id="UP000176634">
    <property type="component" value="Unassembled WGS sequence"/>
</dbReference>
<feature type="region of interest" description="Disordered" evidence="1">
    <location>
        <begin position="1"/>
        <end position="20"/>
    </location>
</feature>
<accession>A0A1F6P7A1</accession>
<proteinExistence type="predicted"/>